<dbReference type="InterPro" id="IPR024060">
    <property type="entry name" value="Ureidoglycolate_lyase_dom_sf"/>
</dbReference>
<evidence type="ECO:0000256" key="8">
    <source>
        <dbReference type="ARBA" id="ARBA00047684"/>
    </source>
</evidence>
<keyword evidence="6" id="KW-0456">Lyase</keyword>
<evidence type="ECO:0000256" key="2">
    <source>
        <dbReference type="ARBA" id="ARBA00011738"/>
    </source>
</evidence>
<evidence type="ECO:0000256" key="5">
    <source>
        <dbReference type="ARBA" id="ARBA00022631"/>
    </source>
</evidence>
<reference evidence="12" key="1">
    <citation type="submission" date="2016-02" db="EMBL/GenBank/DDBJ databases">
        <title>Comparative genomics of biotechnologically important yeasts.</title>
        <authorList>
            <consortium name="DOE Joint Genome Institute"/>
            <person name="Riley R."/>
            <person name="Haridas S."/>
            <person name="Wolfe K.H."/>
            <person name="Lopes M.R."/>
            <person name="Hittinger C.T."/>
            <person name="Goker M."/>
            <person name="Salamov A."/>
            <person name="Wisecaver J."/>
            <person name="Long T.M."/>
            <person name="Aerts A.L."/>
            <person name="Barry K."/>
            <person name="Choi C."/>
            <person name="Clum A."/>
            <person name="Coughlan A.Y."/>
            <person name="Deshpande S."/>
            <person name="Douglass A.P."/>
            <person name="Hanson S.J."/>
            <person name="Klenk H.-P."/>
            <person name="Labutti K."/>
            <person name="Lapidus A."/>
            <person name="Lindquist E."/>
            <person name="Lipzen A."/>
            <person name="Meier-Kolthoff J.P."/>
            <person name="Ohm R.A."/>
            <person name="Otillar R.P."/>
            <person name="Pangilinan J."/>
            <person name="Peng Y."/>
            <person name="Rokas A."/>
            <person name="Rosa C.A."/>
            <person name="Scheuner C."/>
            <person name="Sibirny A.A."/>
            <person name="Slot J.C."/>
            <person name="Stielow J.B."/>
            <person name="Sun H."/>
            <person name="Kurtzman C.P."/>
            <person name="Blackwell M."/>
            <person name="Jeffries T.W."/>
            <person name="Grigoriev I.V."/>
        </authorList>
    </citation>
    <scope>NUCLEOTIDE SEQUENCE [LARGE SCALE GENOMIC DNA]</scope>
    <source>
        <strain evidence="12">NRRL Y-17796</strain>
    </source>
</reference>
<comment type="similarity">
    <text evidence="10">Belongs to the ureidoglycolate lyase family.</text>
</comment>
<dbReference type="GO" id="GO:0050385">
    <property type="term" value="F:ureidoglycolate lyase activity"/>
    <property type="evidence" value="ECO:0007669"/>
    <property type="project" value="UniProtKB-EC"/>
</dbReference>
<protein>
    <recommendedName>
        <fullName evidence="4">Ureidoglycolate lyase</fullName>
        <ecNumber evidence="3">4.3.2.3</ecNumber>
    </recommendedName>
    <alternativeName>
        <fullName evidence="7">Ureidoglycolatase</fullName>
    </alternativeName>
</protein>
<dbReference type="PANTHER" id="PTHR21221">
    <property type="entry name" value="UREIDOGLYCOLATE HYDROLASE"/>
    <property type="match status" value="1"/>
</dbReference>
<evidence type="ECO:0000313" key="11">
    <source>
        <dbReference type="EMBL" id="ODV89809.1"/>
    </source>
</evidence>
<dbReference type="OrthoDB" id="10266039at2759"/>
<dbReference type="InterPro" id="IPR011051">
    <property type="entry name" value="RmlC_Cupin_sf"/>
</dbReference>
<dbReference type="FunFam" id="2.60.120.480:FF:000003">
    <property type="entry name" value="Ureidoglycolate hydrolase"/>
    <property type="match status" value="1"/>
</dbReference>
<accession>A0A1E4TDJ7</accession>
<evidence type="ECO:0000256" key="10">
    <source>
        <dbReference type="ARBA" id="ARBA00061337"/>
    </source>
</evidence>
<keyword evidence="12" id="KW-1185">Reference proteome</keyword>
<dbReference type="GO" id="GO:0004848">
    <property type="term" value="F:ureidoglycolate hydrolase activity"/>
    <property type="evidence" value="ECO:0007669"/>
    <property type="project" value="InterPro"/>
</dbReference>
<comment type="function">
    <text evidence="9">Catalyzes the catabolism of the allantoin degradation intermediate (S)-ureidoglycolate, generating urea and glyoxylate. Involved in the utilization of allantoin as secondary nitrogen source when primary sources are limiting.</text>
</comment>
<comment type="catalytic activity">
    <reaction evidence="8">
        <text>(S)-ureidoglycolate = urea + glyoxylate</text>
        <dbReference type="Rhea" id="RHEA:11304"/>
        <dbReference type="ChEBI" id="CHEBI:16199"/>
        <dbReference type="ChEBI" id="CHEBI:36655"/>
        <dbReference type="ChEBI" id="CHEBI:57296"/>
        <dbReference type="EC" id="4.3.2.3"/>
    </reaction>
</comment>
<name>A0A1E4TDJ7_9ASCO</name>
<evidence type="ECO:0000256" key="9">
    <source>
        <dbReference type="ARBA" id="ARBA00055977"/>
    </source>
</evidence>
<evidence type="ECO:0000256" key="4">
    <source>
        <dbReference type="ARBA" id="ARBA00019751"/>
    </source>
</evidence>
<dbReference type="InterPro" id="IPR007247">
    <property type="entry name" value="Ureidogly_lyase"/>
</dbReference>
<dbReference type="Gene3D" id="2.60.120.480">
    <property type="entry name" value="Ureidoglycolate hydrolase"/>
    <property type="match status" value="1"/>
</dbReference>
<gene>
    <name evidence="11" type="ORF">CANCADRAFT_4435</name>
</gene>
<dbReference type="Pfam" id="PF04115">
    <property type="entry name" value="Ureidogly_lyase"/>
    <property type="match status" value="1"/>
</dbReference>
<dbReference type="GO" id="GO:0006144">
    <property type="term" value="P:purine nucleobase metabolic process"/>
    <property type="evidence" value="ECO:0007669"/>
    <property type="project" value="UniProtKB-KW"/>
</dbReference>
<dbReference type="EMBL" id="KV453843">
    <property type="protein sequence ID" value="ODV89809.1"/>
    <property type="molecule type" value="Genomic_DNA"/>
</dbReference>
<evidence type="ECO:0000256" key="3">
    <source>
        <dbReference type="ARBA" id="ARBA00012341"/>
    </source>
</evidence>
<dbReference type="PANTHER" id="PTHR21221:SF1">
    <property type="entry name" value="UREIDOGLYCOLATE LYASE"/>
    <property type="match status" value="1"/>
</dbReference>
<dbReference type="CDD" id="cd20298">
    <property type="entry name" value="cupin_UAH"/>
    <property type="match status" value="1"/>
</dbReference>
<dbReference type="GO" id="GO:0000256">
    <property type="term" value="P:allantoin catabolic process"/>
    <property type="evidence" value="ECO:0007669"/>
    <property type="project" value="InterPro"/>
</dbReference>
<dbReference type="EC" id="4.3.2.3" evidence="3"/>
<evidence type="ECO:0000256" key="7">
    <source>
        <dbReference type="ARBA" id="ARBA00030302"/>
    </source>
</evidence>
<dbReference type="AlphaFoldDB" id="A0A1E4TDJ7"/>
<keyword evidence="5" id="KW-0659">Purine metabolism</keyword>
<dbReference type="SUPFAM" id="SSF51182">
    <property type="entry name" value="RmlC-like cupins"/>
    <property type="match status" value="1"/>
</dbReference>
<proteinExistence type="inferred from homology"/>
<organism evidence="11 12">
    <name type="scientific">Tortispora caseinolytica NRRL Y-17796</name>
    <dbReference type="NCBI Taxonomy" id="767744"/>
    <lineage>
        <taxon>Eukaryota</taxon>
        <taxon>Fungi</taxon>
        <taxon>Dikarya</taxon>
        <taxon>Ascomycota</taxon>
        <taxon>Saccharomycotina</taxon>
        <taxon>Trigonopsidomycetes</taxon>
        <taxon>Trigonopsidales</taxon>
        <taxon>Trigonopsidaceae</taxon>
        <taxon>Tortispora</taxon>
    </lineage>
</organism>
<comment type="pathway">
    <text evidence="1">Nitrogen metabolism; (S)-allantoin degradation.</text>
</comment>
<evidence type="ECO:0000256" key="6">
    <source>
        <dbReference type="ARBA" id="ARBA00023239"/>
    </source>
</evidence>
<dbReference type="Proteomes" id="UP000095023">
    <property type="component" value="Unassembled WGS sequence"/>
</dbReference>
<dbReference type="InterPro" id="IPR047233">
    <property type="entry name" value="UAH_cupin"/>
</dbReference>
<sequence>MPLAILTGSGKKVVATPLTPESFKPFGGVISPADQLKSLQASSANYGTAAKLEDVSPIENRYSLSKSPQPARARWNLFSSKPPQSLGPDSYQAKVLERHPYSTQTFLPLGQSSSEAYIVIVALTRPDGLPDPDSVRAFIARGDQAVTYGVATWHSPMVVLKPTNFAVLIHENGVPNDDCQETYFNPPIDISFSVAGTAKL</sequence>
<evidence type="ECO:0000256" key="1">
    <source>
        <dbReference type="ARBA" id="ARBA00004780"/>
    </source>
</evidence>
<evidence type="ECO:0000313" key="12">
    <source>
        <dbReference type="Proteomes" id="UP000095023"/>
    </source>
</evidence>
<comment type="subunit">
    <text evidence="2">Homodimer.</text>
</comment>